<evidence type="ECO:0000256" key="1">
    <source>
        <dbReference type="SAM" id="MobiDB-lite"/>
    </source>
</evidence>
<proteinExistence type="predicted"/>
<protein>
    <submittedName>
        <fullName evidence="3">Uncharacterized protein</fullName>
    </submittedName>
</protein>
<dbReference type="AlphaFoldDB" id="A0A951U7U5"/>
<sequence>MRIYSSSLLVSLALTGIAINLQSANAYSASSYRSDSGQQQTLTQELQGKVDCSDRTQSPPPGCPRRDT</sequence>
<feature type="compositionally biased region" description="Pro residues" evidence="1">
    <location>
        <begin position="58"/>
        <end position="68"/>
    </location>
</feature>
<dbReference type="EMBL" id="JAHHIF010000004">
    <property type="protein sequence ID" value="MBW4543568.1"/>
    <property type="molecule type" value="Genomic_DNA"/>
</dbReference>
<feature type="signal peptide" evidence="2">
    <location>
        <begin position="1"/>
        <end position="26"/>
    </location>
</feature>
<feature type="chain" id="PRO_5037393448" evidence="2">
    <location>
        <begin position="27"/>
        <end position="68"/>
    </location>
</feature>
<reference evidence="3" key="1">
    <citation type="submission" date="2021-05" db="EMBL/GenBank/DDBJ databases">
        <authorList>
            <person name="Pietrasiak N."/>
            <person name="Ward R."/>
            <person name="Stajich J.E."/>
            <person name="Kurbessoian T."/>
        </authorList>
    </citation>
    <scope>NUCLEOTIDE SEQUENCE</scope>
    <source>
        <strain evidence="3">CPER-KK1</strain>
    </source>
</reference>
<gene>
    <name evidence="3" type="ORF">KME25_03830</name>
</gene>
<comment type="caution">
    <text evidence="3">The sequence shown here is derived from an EMBL/GenBank/DDBJ whole genome shotgun (WGS) entry which is preliminary data.</text>
</comment>
<name>A0A951U7U5_9CYAN</name>
<feature type="region of interest" description="Disordered" evidence="1">
    <location>
        <begin position="30"/>
        <end position="68"/>
    </location>
</feature>
<evidence type="ECO:0000256" key="2">
    <source>
        <dbReference type="SAM" id="SignalP"/>
    </source>
</evidence>
<evidence type="ECO:0000313" key="4">
    <source>
        <dbReference type="Proteomes" id="UP000753908"/>
    </source>
</evidence>
<feature type="compositionally biased region" description="Low complexity" evidence="1">
    <location>
        <begin position="30"/>
        <end position="47"/>
    </location>
</feature>
<dbReference type="Proteomes" id="UP000753908">
    <property type="component" value="Unassembled WGS sequence"/>
</dbReference>
<reference evidence="3" key="2">
    <citation type="journal article" date="2022" name="Microbiol. Resour. Announc.">
        <title>Metagenome Sequencing to Explore Phylogenomics of Terrestrial Cyanobacteria.</title>
        <authorList>
            <person name="Ward R.D."/>
            <person name="Stajich J.E."/>
            <person name="Johansen J.R."/>
            <person name="Huntemann M."/>
            <person name="Clum A."/>
            <person name="Foster B."/>
            <person name="Foster B."/>
            <person name="Roux S."/>
            <person name="Palaniappan K."/>
            <person name="Varghese N."/>
            <person name="Mukherjee S."/>
            <person name="Reddy T.B.K."/>
            <person name="Daum C."/>
            <person name="Copeland A."/>
            <person name="Chen I.A."/>
            <person name="Ivanova N.N."/>
            <person name="Kyrpides N.C."/>
            <person name="Shapiro N."/>
            <person name="Eloe-Fadrosh E.A."/>
            <person name="Pietrasiak N."/>
        </authorList>
    </citation>
    <scope>NUCLEOTIDE SEQUENCE</scope>
    <source>
        <strain evidence="3">CPER-KK1</strain>
    </source>
</reference>
<accession>A0A951U7U5</accession>
<keyword evidence="2" id="KW-0732">Signal</keyword>
<evidence type="ECO:0000313" key="3">
    <source>
        <dbReference type="EMBL" id="MBW4543568.1"/>
    </source>
</evidence>
<organism evidence="3 4">
    <name type="scientific">Symplocastrum torsivum CPER-KK1</name>
    <dbReference type="NCBI Taxonomy" id="450513"/>
    <lineage>
        <taxon>Bacteria</taxon>
        <taxon>Bacillati</taxon>
        <taxon>Cyanobacteriota</taxon>
        <taxon>Cyanophyceae</taxon>
        <taxon>Oscillatoriophycideae</taxon>
        <taxon>Oscillatoriales</taxon>
        <taxon>Microcoleaceae</taxon>
        <taxon>Symplocastrum</taxon>
    </lineage>
</organism>